<organism evidence="1 2">
    <name type="scientific">Forsythia ovata</name>
    <dbReference type="NCBI Taxonomy" id="205694"/>
    <lineage>
        <taxon>Eukaryota</taxon>
        <taxon>Viridiplantae</taxon>
        <taxon>Streptophyta</taxon>
        <taxon>Embryophyta</taxon>
        <taxon>Tracheophyta</taxon>
        <taxon>Spermatophyta</taxon>
        <taxon>Magnoliopsida</taxon>
        <taxon>eudicotyledons</taxon>
        <taxon>Gunneridae</taxon>
        <taxon>Pentapetalae</taxon>
        <taxon>asterids</taxon>
        <taxon>lamiids</taxon>
        <taxon>Lamiales</taxon>
        <taxon>Oleaceae</taxon>
        <taxon>Forsythieae</taxon>
        <taxon>Forsythia</taxon>
    </lineage>
</organism>
<reference evidence="2" key="1">
    <citation type="submission" date="2024-07" db="EMBL/GenBank/DDBJ databases">
        <title>Two chromosome-level genome assemblies of Korean endemic species Abeliophyllum distichum and Forsythia ovata (Oleaceae).</title>
        <authorList>
            <person name="Jang H."/>
        </authorList>
    </citation>
    <scope>NUCLEOTIDE SEQUENCE [LARGE SCALE GENOMIC DNA]</scope>
</reference>
<name>A0ABD1WKQ4_9LAMI</name>
<accession>A0ABD1WKQ4</accession>
<dbReference type="AlphaFoldDB" id="A0ABD1WKQ4"/>
<protein>
    <submittedName>
        <fullName evidence="1">Uncharacterized protein</fullName>
    </submittedName>
</protein>
<dbReference type="Proteomes" id="UP001604277">
    <property type="component" value="Unassembled WGS sequence"/>
</dbReference>
<evidence type="ECO:0000313" key="2">
    <source>
        <dbReference type="Proteomes" id="UP001604277"/>
    </source>
</evidence>
<sequence>MADENVERINNIVAKKTYLTPSMLIKMRPPAKHQLTQIKDIPSLISEGDRSIFHALRTSTDGDYFIYIRATKRVTGGVQVKYDAIFLLNSITELDIPTYQENTSKNSFVSRKNRLSWRNNKKRNCYTSETNTLLPQRFWELRR</sequence>
<proteinExistence type="predicted"/>
<comment type="caution">
    <text evidence="1">The sequence shown here is derived from an EMBL/GenBank/DDBJ whole genome shotgun (WGS) entry which is preliminary data.</text>
</comment>
<gene>
    <name evidence="1" type="ORF">Fot_11661</name>
</gene>
<dbReference type="EMBL" id="JBFOLJ010000003">
    <property type="protein sequence ID" value="KAL2550131.1"/>
    <property type="molecule type" value="Genomic_DNA"/>
</dbReference>
<evidence type="ECO:0000313" key="1">
    <source>
        <dbReference type="EMBL" id="KAL2550131.1"/>
    </source>
</evidence>
<keyword evidence="2" id="KW-1185">Reference proteome</keyword>